<dbReference type="Proteomes" id="UP000037210">
    <property type="component" value="Unassembled WGS sequence"/>
</dbReference>
<proteinExistence type="inferred from homology"/>
<dbReference type="InterPro" id="IPR004113">
    <property type="entry name" value="FAD-bd_oxidored_4_C"/>
</dbReference>
<dbReference type="InterPro" id="IPR016169">
    <property type="entry name" value="FAD-bd_PCMH_sub2"/>
</dbReference>
<dbReference type="Pfam" id="PF01565">
    <property type="entry name" value="FAD_binding_4"/>
    <property type="match status" value="1"/>
</dbReference>
<evidence type="ECO:0000256" key="3">
    <source>
        <dbReference type="ARBA" id="ARBA00022630"/>
    </source>
</evidence>
<evidence type="ECO:0000313" key="8">
    <source>
        <dbReference type="Proteomes" id="UP000037210"/>
    </source>
</evidence>
<dbReference type="InterPro" id="IPR016167">
    <property type="entry name" value="FAD-bd_PCMH_sub1"/>
</dbReference>
<reference evidence="7 8" key="1">
    <citation type="submission" date="2015-06" db="EMBL/GenBank/DDBJ databases">
        <title>New insights into the roles of widespread benthic archaea in carbon and nitrogen cycling.</title>
        <authorList>
            <person name="Lazar C.S."/>
            <person name="Baker B.J."/>
            <person name="Seitz K.W."/>
            <person name="Hyde A.S."/>
            <person name="Dick G.J."/>
            <person name="Hinrichs K.-U."/>
            <person name="Teske A.P."/>
        </authorList>
    </citation>
    <scope>NUCLEOTIDE SEQUENCE [LARGE SCALE GENOMIC DNA]</scope>
    <source>
        <strain evidence="7">DG-45</strain>
    </source>
</reference>
<dbReference type="InterPro" id="IPR006094">
    <property type="entry name" value="Oxid_FAD_bind_N"/>
</dbReference>
<gene>
    <name evidence="7" type="ORF">AC482_04060</name>
</gene>
<protein>
    <recommendedName>
        <fullName evidence="6">FAD-binding PCMH-type domain-containing protein</fullName>
    </recommendedName>
</protein>
<evidence type="ECO:0000256" key="2">
    <source>
        <dbReference type="ARBA" id="ARBA00008000"/>
    </source>
</evidence>
<dbReference type="InterPro" id="IPR036318">
    <property type="entry name" value="FAD-bd_PCMH-like_sf"/>
</dbReference>
<keyword evidence="3" id="KW-0285">Flavoprotein</keyword>
<dbReference type="SUPFAM" id="SSF55103">
    <property type="entry name" value="FAD-linked oxidases, C-terminal domain"/>
    <property type="match status" value="1"/>
</dbReference>
<keyword evidence="4" id="KW-0274">FAD</keyword>
<dbReference type="SUPFAM" id="SSF56176">
    <property type="entry name" value="FAD-binding/transporter-associated domain-like"/>
    <property type="match status" value="1"/>
</dbReference>
<dbReference type="AlphaFoldDB" id="A0A0M0BPS3"/>
<dbReference type="FunFam" id="1.10.45.10:FF:000001">
    <property type="entry name" value="D-lactate dehydrogenase mitochondrial"/>
    <property type="match status" value="1"/>
</dbReference>
<name>A0A0M0BPS3_9ARCH</name>
<dbReference type="Gene3D" id="3.30.465.10">
    <property type="match status" value="1"/>
</dbReference>
<dbReference type="GO" id="GO:0071949">
    <property type="term" value="F:FAD binding"/>
    <property type="evidence" value="ECO:0007669"/>
    <property type="project" value="InterPro"/>
</dbReference>
<dbReference type="InterPro" id="IPR016166">
    <property type="entry name" value="FAD-bd_PCMH"/>
</dbReference>
<dbReference type="PANTHER" id="PTHR42934:SF2">
    <property type="entry name" value="GLYCOLATE OXIDASE SUBUNIT GLCD"/>
    <property type="match status" value="1"/>
</dbReference>
<dbReference type="EMBL" id="LFWZ01000033">
    <property type="protein sequence ID" value="KON30370.1"/>
    <property type="molecule type" value="Genomic_DNA"/>
</dbReference>
<comment type="caution">
    <text evidence="7">The sequence shown here is derived from an EMBL/GenBank/DDBJ whole genome shotgun (WGS) entry which is preliminary data.</text>
</comment>
<dbReference type="Pfam" id="PF02913">
    <property type="entry name" value="FAD-oxidase_C"/>
    <property type="match status" value="1"/>
</dbReference>
<comment type="cofactor">
    <cofactor evidence="1">
        <name>FAD</name>
        <dbReference type="ChEBI" id="CHEBI:57692"/>
    </cofactor>
</comment>
<dbReference type="Gene3D" id="3.30.70.2740">
    <property type="match status" value="1"/>
</dbReference>
<evidence type="ECO:0000256" key="1">
    <source>
        <dbReference type="ARBA" id="ARBA00001974"/>
    </source>
</evidence>
<evidence type="ECO:0000313" key="7">
    <source>
        <dbReference type="EMBL" id="KON30370.1"/>
    </source>
</evidence>
<dbReference type="InterPro" id="IPR016171">
    <property type="entry name" value="Vanillyl_alc_oxidase_C-sub2"/>
</dbReference>
<evidence type="ECO:0000256" key="4">
    <source>
        <dbReference type="ARBA" id="ARBA00022827"/>
    </source>
</evidence>
<organism evidence="7 8">
    <name type="scientific">miscellaneous Crenarchaeota group-15 archaeon DG-45</name>
    <dbReference type="NCBI Taxonomy" id="1685127"/>
    <lineage>
        <taxon>Archaea</taxon>
        <taxon>Candidatus Bathyarchaeota</taxon>
        <taxon>MCG-15</taxon>
    </lineage>
</organism>
<dbReference type="InterPro" id="IPR016164">
    <property type="entry name" value="FAD-linked_Oxase-like_C"/>
</dbReference>
<dbReference type="FunFam" id="3.30.70.2740:FF:000001">
    <property type="entry name" value="D-lactate dehydrogenase mitochondrial"/>
    <property type="match status" value="1"/>
</dbReference>
<feature type="domain" description="FAD-binding PCMH-type" evidence="6">
    <location>
        <begin position="41"/>
        <end position="220"/>
    </location>
</feature>
<evidence type="ECO:0000259" key="6">
    <source>
        <dbReference type="PROSITE" id="PS51387"/>
    </source>
</evidence>
<dbReference type="InterPro" id="IPR051914">
    <property type="entry name" value="FAD-linked_OxidoTrans_Type4"/>
</dbReference>
<dbReference type="PANTHER" id="PTHR42934">
    <property type="entry name" value="GLYCOLATE OXIDASE SUBUNIT GLCD"/>
    <property type="match status" value="1"/>
</dbReference>
<accession>A0A0M0BPS3</accession>
<evidence type="ECO:0000256" key="5">
    <source>
        <dbReference type="ARBA" id="ARBA00023002"/>
    </source>
</evidence>
<comment type="similarity">
    <text evidence="2">Belongs to the FAD-binding oxidoreductase/transferase type 4 family.</text>
</comment>
<dbReference type="GO" id="GO:0016491">
    <property type="term" value="F:oxidoreductase activity"/>
    <property type="evidence" value="ECO:0007669"/>
    <property type="project" value="UniProtKB-KW"/>
</dbReference>
<dbReference type="Gene3D" id="3.30.70.2190">
    <property type="match status" value="1"/>
</dbReference>
<dbReference type="Gene3D" id="1.10.45.10">
    <property type="entry name" value="Vanillyl-alcohol Oxidase, Chain A, domain 4"/>
    <property type="match status" value="1"/>
</dbReference>
<sequence>MAEYGKVTPEIRRRIEEIVGADSVSDVPEDLEKYGIDESLEPPHPPQVVVWPRSTEDVSAVMRLAYEERIPVTPQGARTGLSGGAHPIHGGIALSLERMNRILEIDEENLMAVVEPGVLIMELHEATEKRGLLYPPDPGQESGSLGGNISTNAGGVRGLKYGVTRDFVQGIEAVLPDGEVIRLGGKIVKNSTGYELIDLIIGSEGTLAVVTQAILRLVPNPKHRALLFIPFESTRDAARAVSEIIRRKVVPFSLEYMPRHAVLTAERYLERELPDHNHPAYLLVGVEGNSEEEVEREMETAGEVCLEMGAVDAYVADTEARQQRLWEGRKCLFDAYKAFWEMDEVDICVPRSRIPDYIEASEEVAERHGITIATLGHAGDGNVHSIIIRDPEEDRDLWLGKLKAVIEELIDLGLSLGGTVSGEHGVGYSKKRYLPLKVGQTPVEMMKAIKRAFDPRNILNPGKVFDL</sequence>
<dbReference type="Gene3D" id="3.30.43.10">
    <property type="entry name" value="Uridine Diphospho-n-acetylenolpyruvylglucosamine Reductase, domain 2"/>
    <property type="match status" value="1"/>
</dbReference>
<keyword evidence="5" id="KW-0560">Oxidoreductase</keyword>
<dbReference type="PROSITE" id="PS51387">
    <property type="entry name" value="FAD_PCMH"/>
    <property type="match status" value="1"/>
</dbReference>